<dbReference type="RefSeq" id="WP_101765465.1">
    <property type="nucleotide sequence ID" value="NZ_CP025298.1"/>
</dbReference>
<dbReference type="AlphaFoldDB" id="A0AAD0BVL5"/>
<organism evidence="1 2">
    <name type="scientific">Stenotrophomonas maltophilia</name>
    <name type="common">Pseudomonas maltophilia</name>
    <name type="synonym">Xanthomonas maltophilia</name>
    <dbReference type="NCBI Taxonomy" id="40324"/>
    <lineage>
        <taxon>Bacteria</taxon>
        <taxon>Pseudomonadati</taxon>
        <taxon>Pseudomonadota</taxon>
        <taxon>Gammaproteobacteria</taxon>
        <taxon>Lysobacterales</taxon>
        <taxon>Lysobacteraceae</taxon>
        <taxon>Stenotrophomonas</taxon>
        <taxon>Stenotrophomonas maltophilia group</taxon>
    </lineage>
</organism>
<protein>
    <submittedName>
        <fullName evidence="1">Uncharacterized protein</fullName>
    </submittedName>
</protein>
<gene>
    <name evidence="1" type="ORF">SmaCSM2_11075</name>
</gene>
<proteinExistence type="predicted"/>
<evidence type="ECO:0000313" key="2">
    <source>
        <dbReference type="Proteomes" id="UP000234414"/>
    </source>
</evidence>
<name>A0AAD0BVL5_STEMA</name>
<evidence type="ECO:0000313" key="1">
    <source>
        <dbReference type="EMBL" id="AUI07697.1"/>
    </source>
</evidence>
<sequence length="120" mass="13335">MAYLQANHVNVMGPVKEIVSVNERIVALLHEKIGLVRSENRKLSKRLGRFLAHQGVLQAAVNPATAGSAPLPSYTTTFPRRLDKLVKRDADTLREEIKDWQARAATWMMPLESSATSGNQ</sequence>
<dbReference type="Proteomes" id="UP000234414">
    <property type="component" value="Chromosome"/>
</dbReference>
<accession>A0AAD0BVL5</accession>
<reference evidence="1 2" key="1">
    <citation type="submission" date="2017-12" db="EMBL/GenBank/DDBJ databases">
        <title>Complete Genome Sequence of Stenotrophomonas maltophilia CSM2.</title>
        <authorList>
            <person name="Castro-Jaimes S."/>
            <person name="Lopez-Leal G."/>
            <person name="Barberena Jonas C."/>
            <person name="Bustos P."/>
            <person name="Perez-Oseguera A."/>
            <person name="Cevallos M.A."/>
        </authorList>
    </citation>
    <scope>NUCLEOTIDE SEQUENCE [LARGE SCALE GENOMIC DNA]</scope>
    <source>
        <strain evidence="1 2">CSM2</strain>
    </source>
</reference>
<dbReference type="EMBL" id="CP025298">
    <property type="protein sequence ID" value="AUI07697.1"/>
    <property type="molecule type" value="Genomic_DNA"/>
</dbReference>